<feature type="domain" description="Histidine kinase" evidence="7">
    <location>
        <begin position="471"/>
        <end position="684"/>
    </location>
</feature>
<dbReference type="SMART" id="SM00091">
    <property type="entry name" value="PAS"/>
    <property type="match status" value="3"/>
</dbReference>
<dbReference type="EC" id="2.7.13.3" evidence="2"/>
<evidence type="ECO:0000256" key="3">
    <source>
        <dbReference type="ARBA" id="ARBA00022553"/>
    </source>
</evidence>
<comment type="caution">
    <text evidence="10">The sequence shown here is derived from an EMBL/GenBank/DDBJ whole genome shotgun (WGS) entry which is preliminary data.</text>
</comment>
<dbReference type="PROSITE" id="PS50113">
    <property type="entry name" value="PAC"/>
    <property type="match status" value="3"/>
</dbReference>
<dbReference type="EMBL" id="BHZE01000021">
    <property type="protein sequence ID" value="GCD78345.1"/>
    <property type="molecule type" value="Genomic_DNA"/>
</dbReference>
<dbReference type="InterPro" id="IPR036097">
    <property type="entry name" value="HisK_dim/P_sf"/>
</dbReference>
<dbReference type="InterPro" id="IPR005467">
    <property type="entry name" value="His_kinase_dom"/>
</dbReference>
<dbReference type="Proteomes" id="UP000286715">
    <property type="component" value="Unassembled WGS sequence"/>
</dbReference>
<dbReference type="GO" id="GO:0006355">
    <property type="term" value="P:regulation of DNA-templated transcription"/>
    <property type="evidence" value="ECO:0007669"/>
    <property type="project" value="InterPro"/>
</dbReference>
<dbReference type="SMART" id="SM00086">
    <property type="entry name" value="PAC"/>
    <property type="match status" value="3"/>
</dbReference>
<dbReference type="InterPro" id="IPR013767">
    <property type="entry name" value="PAS_fold"/>
</dbReference>
<dbReference type="InterPro" id="IPR001610">
    <property type="entry name" value="PAC"/>
</dbReference>
<feature type="domain" description="PAC" evidence="9">
    <location>
        <begin position="276"/>
        <end position="333"/>
    </location>
</feature>
<dbReference type="Gene3D" id="3.30.450.20">
    <property type="entry name" value="PAS domain"/>
    <property type="match status" value="3"/>
</dbReference>
<dbReference type="InterPro" id="IPR003594">
    <property type="entry name" value="HATPase_dom"/>
</dbReference>
<feature type="coiled-coil region" evidence="6">
    <location>
        <begin position="38"/>
        <end position="90"/>
    </location>
</feature>
<dbReference type="Pfam" id="PF00989">
    <property type="entry name" value="PAS"/>
    <property type="match status" value="1"/>
</dbReference>
<dbReference type="InterPro" id="IPR035965">
    <property type="entry name" value="PAS-like_dom_sf"/>
</dbReference>
<keyword evidence="3" id="KW-0597">Phosphoprotein</keyword>
<dbReference type="InterPro" id="IPR052162">
    <property type="entry name" value="Sensor_kinase/Photoreceptor"/>
</dbReference>
<dbReference type="InterPro" id="IPR004358">
    <property type="entry name" value="Sig_transdc_His_kin-like_C"/>
</dbReference>
<feature type="domain" description="PAC" evidence="9">
    <location>
        <begin position="158"/>
        <end position="210"/>
    </location>
</feature>
<evidence type="ECO:0000259" key="7">
    <source>
        <dbReference type="PROSITE" id="PS50109"/>
    </source>
</evidence>
<accession>A0A401XMU6</accession>
<dbReference type="Gene3D" id="3.30.565.10">
    <property type="entry name" value="Histidine kinase-like ATPase, C-terminal domain"/>
    <property type="match status" value="1"/>
</dbReference>
<dbReference type="SMART" id="SM00388">
    <property type="entry name" value="HisKA"/>
    <property type="match status" value="1"/>
</dbReference>
<keyword evidence="6" id="KW-0175">Coiled coil</keyword>
<gene>
    <name evidence="10" type="ORF">JCM31826_18270</name>
</gene>
<evidence type="ECO:0000256" key="2">
    <source>
        <dbReference type="ARBA" id="ARBA00012438"/>
    </source>
</evidence>
<dbReference type="SMART" id="SM00387">
    <property type="entry name" value="HATPase_c"/>
    <property type="match status" value="1"/>
</dbReference>
<dbReference type="PROSITE" id="PS50112">
    <property type="entry name" value="PAS"/>
    <property type="match status" value="2"/>
</dbReference>
<keyword evidence="5" id="KW-0418">Kinase</keyword>
<evidence type="ECO:0000256" key="4">
    <source>
        <dbReference type="ARBA" id="ARBA00022679"/>
    </source>
</evidence>
<dbReference type="RefSeq" id="WP_148086799.1">
    <property type="nucleotide sequence ID" value="NZ_BHZE01000021.1"/>
</dbReference>
<evidence type="ECO:0000256" key="5">
    <source>
        <dbReference type="ARBA" id="ARBA00022777"/>
    </source>
</evidence>
<keyword evidence="11" id="KW-1185">Reference proteome</keyword>
<dbReference type="CDD" id="cd00082">
    <property type="entry name" value="HisKA"/>
    <property type="match status" value="1"/>
</dbReference>
<evidence type="ECO:0000256" key="1">
    <source>
        <dbReference type="ARBA" id="ARBA00000085"/>
    </source>
</evidence>
<keyword evidence="4" id="KW-0808">Transferase</keyword>
<dbReference type="AlphaFoldDB" id="A0A401XMU6"/>
<sequence>MEEDKKQLTLEVHKLLQRQLKKAFGDELPTDDRFVRFVEAINRAYSDYEKDIKQIELVLEQSSNELFKANKELQRLAQTKAEEANQISQKLSNILANLTDVIVQLDNQGKVLHLNRAWETITGYGIEESLGVHFGDVFLGQKCHVLFEPLMHGECDDMARTIQFTRSDGKVIWVNLKMHVQRNEQGIIQGFIGIMRDETERYNVQKENEQLALVVQKTKNSIIIGDTEGKIQWVNHAFENLTGYTLSEVKGKRPGSVLQGPDTDKTTVNYIREKIQKKEVVYATLLNYSKEGKPYWIELNIEPLFDNNGEHTGYIAIQNDITERKKIQDRINQLVFFLDQSSEAVQICTEDGYLEFVNNEACKRLQRTKEELIGLHISQIEKEFEPPGAWERHVAEVKAVGKLVATGAHKRPDGSTFPVEASVSYIKSDNKGYILAFIRDISERVQAENRIKEYMANLEKVNKEHDQFAYIVSHDLKAPLRAIANLATWIEEDLEGYMNPEIKKQFEMLKNRVKRMENLINGILQYSRVGRSKNKLEKIVLQDLVNELCEAIKTDNTCQFIIKNDPIELFTEKIALEQVLQNFISNAIKYNDKDIKIVEIGWSELPEDNKIEIYVRDNGPGISPEYHEKIFMIFQTLQSRDEVESTGVGLAIVKKIADEKKSKIRVESELGKGTTFYFTWPITERES</sequence>
<dbReference type="Gene3D" id="1.10.287.130">
    <property type="match status" value="1"/>
</dbReference>
<dbReference type="GO" id="GO:0000155">
    <property type="term" value="F:phosphorelay sensor kinase activity"/>
    <property type="evidence" value="ECO:0007669"/>
    <property type="project" value="InterPro"/>
</dbReference>
<evidence type="ECO:0000259" key="9">
    <source>
        <dbReference type="PROSITE" id="PS50113"/>
    </source>
</evidence>
<dbReference type="SUPFAM" id="SSF55785">
    <property type="entry name" value="PYP-like sensor domain (PAS domain)"/>
    <property type="match status" value="3"/>
</dbReference>
<feature type="domain" description="PAS" evidence="8">
    <location>
        <begin position="87"/>
        <end position="131"/>
    </location>
</feature>
<reference evidence="10 11" key="1">
    <citation type="submission" date="2018-11" db="EMBL/GenBank/DDBJ databases">
        <title>Schleiferia aggregans sp. nov., a moderately thermophilic heterotrophic bacterium isolated from microbial mats at a terrestrial hot spring.</title>
        <authorList>
            <person name="Iino T."/>
            <person name="Ohkuma M."/>
            <person name="Haruta S."/>
        </authorList>
    </citation>
    <scope>NUCLEOTIDE SEQUENCE [LARGE SCALE GENOMIC DNA]</scope>
    <source>
        <strain evidence="10 11">LA</strain>
    </source>
</reference>
<feature type="domain" description="PAS" evidence="8">
    <location>
        <begin position="207"/>
        <end position="278"/>
    </location>
</feature>
<organism evidence="10 11">
    <name type="scientific">Thermaurantimonas aggregans</name>
    <dbReference type="NCBI Taxonomy" id="2173829"/>
    <lineage>
        <taxon>Bacteria</taxon>
        <taxon>Pseudomonadati</taxon>
        <taxon>Bacteroidota</taxon>
        <taxon>Flavobacteriia</taxon>
        <taxon>Flavobacteriales</taxon>
        <taxon>Schleiferiaceae</taxon>
        <taxon>Thermaurantimonas</taxon>
    </lineage>
</organism>
<proteinExistence type="predicted"/>
<dbReference type="PANTHER" id="PTHR43304:SF1">
    <property type="entry name" value="PAC DOMAIN-CONTAINING PROTEIN"/>
    <property type="match status" value="1"/>
</dbReference>
<dbReference type="Pfam" id="PF00512">
    <property type="entry name" value="HisKA"/>
    <property type="match status" value="1"/>
</dbReference>
<dbReference type="Pfam" id="PF02518">
    <property type="entry name" value="HATPase_c"/>
    <property type="match status" value="1"/>
</dbReference>
<dbReference type="SUPFAM" id="SSF55874">
    <property type="entry name" value="ATPase domain of HSP90 chaperone/DNA topoisomerase II/histidine kinase"/>
    <property type="match status" value="1"/>
</dbReference>
<evidence type="ECO:0000259" key="8">
    <source>
        <dbReference type="PROSITE" id="PS50112"/>
    </source>
</evidence>
<dbReference type="Pfam" id="PF13426">
    <property type="entry name" value="PAS_9"/>
    <property type="match status" value="2"/>
</dbReference>
<dbReference type="SUPFAM" id="SSF47384">
    <property type="entry name" value="Homodimeric domain of signal transducing histidine kinase"/>
    <property type="match status" value="1"/>
</dbReference>
<evidence type="ECO:0000313" key="10">
    <source>
        <dbReference type="EMBL" id="GCD78345.1"/>
    </source>
</evidence>
<dbReference type="PROSITE" id="PS50109">
    <property type="entry name" value="HIS_KIN"/>
    <property type="match status" value="1"/>
</dbReference>
<protein>
    <recommendedName>
        <fullName evidence="2">histidine kinase</fullName>
        <ecNumber evidence="2">2.7.13.3</ecNumber>
    </recommendedName>
</protein>
<dbReference type="InterPro" id="IPR000014">
    <property type="entry name" value="PAS"/>
</dbReference>
<dbReference type="PANTHER" id="PTHR43304">
    <property type="entry name" value="PHYTOCHROME-LIKE PROTEIN CPH1"/>
    <property type="match status" value="1"/>
</dbReference>
<dbReference type="PRINTS" id="PR00344">
    <property type="entry name" value="BCTRLSENSOR"/>
</dbReference>
<dbReference type="InterPro" id="IPR000700">
    <property type="entry name" value="PAS-assoc_C"/>
</dbReference>
<evidence type="ECO:0000256" key="6">
    <source>
        <dbReference type="SAM" id="Coils"/>
    </source>
</evidence>
<dbReference type="CDD" id="cd00130">
    <property type="entry name" value="PAS"/>
    <property type="match status" value="3"/>
</dbReference>
<dbReference type="OrthoDB" id="9781208at2"/>
<comment type="catalytic activity">
    <reaction evidence="1">
        <text>ATP + protein L-histidine = ADP + protein N-phospho-L-histidine.</text>
        <dbReference type="EC" id="2.7.13.3"/>
    </reaction>
</comment>
<evidence type="ECO:0000313" key="11">
    <source>
        <dbReference type="Proteomes" id="UP000286715"/>
    </source>
</evidence>
<dbReference type="InterPro" id="IPR036890">
    <property type="entry name" value="HATPase_C_sf"/>
</dbReference>
<dbReference type="NCBIfam" id="TIGR00229">
    <property type="entry name" value="sensory_box"/>
    <property type="match status" value="3"/>
</dbReference>
<dbReference type="InterPro" id="IPR003661">
    <property type="entry name" value="HisK_dim/P_dom"/>
</dbReference>
<feature type="domain" description="PAC" evidence="9">
    <location>
        <begin position="393"/>
        <end position="453"/>
    </location>
</feature>
<name>A0A401XMU6_9FLAO</name>